<dbReference type="Gene3D" id="1.10.30.10">
    <property type="entry name" value="High mobility group box domain"/>
    <property type="match status" value="1"/>
</dbReference>
<dbReference type="GO" id="GO:0003677">
    <property type="term" value="F:DNA binding"/>
    <property type="evidence" value="ECO:0007669"/>
    <property type="project" value="UniProtKB-UniRule"/>
</dbReference>
<evidence type="ECO:0000313" key="4">
    <source>
        <dbReference type="EMBL" id="TFK27450.1"/>
    </source>
</evidence>
<dbReference type="SMART" id="SM00398">
    <property type="entry name" value="HMG"/>
    <property type="match status" value="1"/>
</dbReference>
<evidence type="ECO:0000259" key="3">
    <source>
        <dbReference type="PROSITE" id="PS50118"/>
    </source>
</evidence>
<reference evidence="4 5" key="1">
    <citation type="journal article" date="2019" name="Nat. Ecol. Evol.">
        <title>Megaphylogeny resolves global patterns of mushroom evolution.</title>
        <authorList>
            <person name="Varga T."/>
            <person name="Krizsan K."/>
            <person name="Foldi C."/>
            <person name="Dima B."/>
            <person name="Sanchez-Garcia M."/>
            <person name="Sanchez-Ramirez S."/>
            <person name="Szollosi G.J."/>
            <person name="Szarkandi J.G."/>
            <person name="Papp V."/>
            <person name="Albert L."/>
            <person name="Andreopoulos W."/>
            <person name="Angelini C."/>
            <person name="Antonin V."/>
            <person name="Barry K.W."/>
            <person name="Bougher N.L."/>
            <person name="Buchanan P."/>
            <person name="Buyck B."/>
            <person name="Bense V."/>
            <person name="Catcheside P."/>
            <person name="Chovatia M."/>
            <person name="Cooper J."/>
            <person name="Damon W."/>
            <person name="Desjardin D."/>
            <person name="Finy P."/>
            <person name="Geml J."/>
            <person name="Haridas S."/>
            <person name="Hughes K."/>
            <person name="Justo A."/>
            <person name="Karasinski D."/>
            <person name="Kautmanova I."/>
            <person name="Kiss B."/>
            <person name="Kocsube S."/>
            <person name="Kotiranta H."/>
            <person name="LaButti K.M."/>
            <person name="Lechner B.E."/>
            <person name="Liimatainen K."/>
            <person name="Lipzen A."/>
            <person name="Lukacs Z."/>
            <person name="Mihaltcheva S."/>
            <person name="Morgado L.N."/>
            <person name="Niskanen T."/>
            <person name="Noordeloos M.E."/>
            <person name="Ohm R.A."/>
            <person name="Ortiz-Santana B."/>
            <person name="Ovrebo C."/>
            <person name="Racz N."/>
            <person name="Riley R."/>
            <person name="Savchenko A."/>
            <person name="Shiryaev A."/>
            <person name="Soop K."/>
            <person name="Spirin V."/>
            <person name="Szebenyi C."/>
            <person name="Tomsovsky M."/>
            <person name="Tulloss R.E."/>
            <person name="Uehling J."/>
            <person name="Grigoriev I.V."/>
            <person name="Vagvolgyi C."/>
            <person name="Papp T."/>
            <person name="Martin F.M."/>
            <person name="Miettinen O."/>
            <person name="Hibbett D.S."/>
            <person name="Nagy L.G."/>
        </authorList>
    </citation>
    <scope>NUCLEOTIDE SEQUENCE [LARGE SCALE GENOMIC DNA]</scope>
    <source>
        <strain evidence="4 5">CBS 121175</strain>
    </source>
</reference>
<feature type="compositionally biased region" description="Polar residues" evidence="2">
    <location>
        <begin position="188"/>
        <end position="202"/>
    </location>
</feature>
<dbReference type="GO" id="GO:0005634">
    <property type="term" value="C:nucleus"/>
    <property type="evidence" value="ECO:0007669"/>
    <property type="project" value="UniProtKB-UniRule"/>
</dbReference>
<keyword evidence="5" id="KW-1185">Reference proteome</keyword>
<evidence type="ECO:0000256" key="1">
    <source>
        <dbReference type="PROSITE-ProRule" id="PRU00267"/>
    </source>
</evidence>
<dbReference type="AlphaFoldDB" id="A0A5C3L3Z9"/>
<proteinExistence type="predicted"/>
<dbReference type="OrthoDB" id="6247875at2759"/>
<sequence>MAQIPDYSVNPPKRPSNAWLLFRSDYIDRAKADGISFGDGQSFVSNASGAASNAWKAIGEVEKEKWNKKAKEVSEKFKQDNPGYKYVPGARGRKHNIKTPGPKRPGRKSTSAYGFASGSKERPIATPKPVNTAAELRPAPQASSLPVFYPPGGYGAQMPPSYVEDSAPPTPLDVRIIHRPTPPYRSSPEASSSRGTSPVSSEVSHDMHMDTWSPRDSHNRIHVNDDSSDHEDSLESSPEPPESIYRNKSIEHEIQASGYTYRPHQPSVHVRVCKFGVPITSDREI</sequence>
<organism evidence="4 5">
    <name type="scientific">Coprinopsis marcescibilis</name>
    <name type="common">Agaric fungus</name>
    <name type="synonym">Psathyrella marcescibilis</name>
    <dbReference type="NCBI Taxonomy" id="230819"/>
    <lineage>
        <taxon>Eukaryota</taxon>
        <taxon>Fungi</taxon>
        <taxon>Dikarya</taxon>
        <taxon>Basidiomycota</taxon>
        <taxon>Agaricomycotina</taxon>
        <taxon>Agaricomycetes</taxon>
        <taxon>Agaricomycetidae</taxon>
        <taxon>Agaricales</taxon>
        <taxon>Agaricineae</taxon>
        <taxon>Psathyrellaceae</taxon>
        <taxon>Coprinopsis</taxon>
    </lineage>
</organism>
<feature type="DNA-binding region" description="HMG box" evidence="1">
    <location>
        <begin position="12"/>
        <end position="85"/>
    </location>
</feature>
<dbReference type="InterPro" id="IPR009071">
    <property type="entry name" value="HMG_box_dom"/>
</dbReference>
<dbReference type="InterPro" id="IPR036910">
    <property type="entry name" value="HMG_box_dom_sf"/>
</dbReference>
<gene>
    <name evidence="4" type="ORF">FA15DRAFT_666317</name>
</gene>
<keyword evidence="1" id="KW-0238">DNA-binding</keyword>
<dbReference type="PROSITE" id="PS50118">
    <property type="entry name" value="HMG_BOX_2"/>
    <property type="match status" value="1"/>
</dbReference>
<dbReference type="EMBL" id="ML210164">
    <property type="protein sequence ID" value="TFK27450.1"/>
    <property type="molecule type" value="Genomic_DNA"/>
</dbReference>
<evidence type="ECO:0000313" key="5">
    <source>
        <dbReference type="Proteomes" id="UP000307440"/>
    </source>
</evidence>
<feature type="domain" description="HMG box" evidence="3">
    <location>
        <begin position="12"/>
        <end position="85"/>
    </location>
</feature>
<evidence type="ECO:0000256" key="2">
    <source>
        <dbReference type="SAM" id="MobiDB-lite"/>
    </source>
</evidence>
<accession>A0A5C3L3Z9</accession>
<dbReference type="Proteomes" id="UP000307440">
    <property type="component" value="Unassembled WGS sequence"/>
</dbReference>
<name>A0A5C3L3Z9_COPMA</name>
<protein>
    <recommendedName>
        <fullName evidence="3">HMG box domain-containing protein</fullName>
    </recommendedName>
</protein>
<dbReference type="Pfam" id="PF09011">
    <property type="entry name" value="HMG_box_2"/>
    <property type="match status" value="1"/>
</dbReference>
<feature type="region of interest" description="Disordered" evidence="2">
    <location>
        <begin position="72"/>
        <end position="250"/>
    </location>
</feature>
<keyword evidence="1" id="KW-0539">Nucleus</keyword>
<feature type="compositionally biased region" description="Basic and acidic residues" evidence="2">
    <location>
        <begin position="203"/>
        <end position="233"/>
    </location>
</feature>
<dbReference type="SUPFAM" id="SSF47095">
    <property type="entry name" value="HMG-box"/>
    <property type="match status" value="1"/>
</dbReference>